<dbReference type="Proteomes" id="UP000575241">
    <property type="component" value="Unassembled WGS sequence"/>
</dbReference>
<gene>
    <name evidence="2" type="ORF">HNP52_003414</name>
</gene>
<proteinExistence type="predicted"/>
<protein>
    <submittedName>
        <fullName evidence="2">Uncharacterized protein</fullName>
    </submittedName>
</protein>
<organism evidence="2 3">
    <name type="scientific">Sphingomonas kyeonggiensis</name>
    <dbReference type="NCBI Taxonomy" id="1268553"/>
    <lineage>
        <taxon>Bacteria</taxon>
        <taxon>Pseudomonadati</taxon>
        <taxon>Pseudomonadota</taxon>
        <taxon>Alphaproteobacteria</taxon>
        <taxon>Sphingomonadales</taxon>
        <taxon>Sphingomonadaceae</taxon>
        <taxon>Sphingomonas</taxon>
    </lineage>
</organism>
<comment type="caution">
    <text evidence="2">The sequence shown here is derived from an EMBL/GenBank/DDBJ whole genome shotgun (WGS) entry which is preliminary data.</text>
</comment>
<reference evidence="2 3" key="1">
    <citation type="submission" date="2020-08" db="EMBL/GenBank/DDBJ databases">
        <title>Functional genomics of gut bacteria from endangered species of beetles.</title>
        <authorList>
            <person name="Carlos-Shanley C."/>
        </authorList>
    </citation>
    <scope>NUCLEOTIDE SEQUENCE [LARGE SCALE GENOMIC DNA]</scope>
    <source>
        <strain evidence="2 3">S00224</strain>
    </source>
</reference>
<dbReference type="RefSeq" id="WP_311768505.1">
    <property type="nucleotide sequence ID" value="NZ_JACHLN010000003.1"/>
</dbReference>
<dbReference type="AlphaFoldDB" id="A0A7W7K3E2"/>
<evidence type="ECO:0000313" key="3">
    <source>
        <dbReference type="Proteomes" id="UP000575241"/>
    </source>
</evidence>
<evidence type="ECO:0000256" key="1">
    <source>
        <dbReference type="SAM" id="Phobius"/>
    </source>
</evidence>
<keyword evidence="1" id="KW-0472">Membrane</keyword>
<keyword evidence="1" id="KW-0812">Transmembrane</keyword>
<name>A0A7W7K3E2_9SPHN</name>
<sequence>MSSDSPEPEAPVDQKSEERAAEAAAIRRRWITLGEVLAVVAVIISALTLWNNWSERSDSKAAESASAERASARAGTLVLVAADSGERVLALKPSSADQTVQSQKISFPSPLGIAAVETTGEPRIDVKWFDEALKKARNAAKLPDNSRGDERLPVLVTTQFLVNGEPHSDSALYDVGYTISGKLLGGHTVTLRGISFIAAAKGKNAAAKLDERWKANFPAR</sequence>
<evidence type="ECO:0000313" key="2">
    <source>
        <dbReference type="EMBL" id="MBB4840322.1"/>
    </source>
</evidence>
<accession>A0A7W7K3E2</accession>
<dbReference type="EMBL" id="JACHLN010000003">
    <property type="protein sequence ID" value="MBB4840322.1"/>
    <property type="molecule type" value="Genomic_DNA"/>
</dbReference>
<keyword evidence="3" id="KW-1185">Reference proteome</keyword>
<keyword evidence="1" id="KW-1133">Transmembrane helix</keyword>
<feature type="transmembrane region" description="Helical" evidence="1">
    <location>
        <begin position="30"/>
        <end position="50"/>
    </location>
</feature>